<proteinExistence type="predicted"/>
<dbReference type="Proteomes" id="UP001185792">
    <property type="component" value="Unassembled WGS sequence"/>
</dbReference>
<protein>
    <submittedName>
        <fullName evidence="2">Uncharacterized protein</fullName>
    </submittedName>
</protein>
<comment type="caution">
    <text evidence="2">The sequence shown here is derived from an EMBL/GenBank/DDBJ whole genome shotgun (WGS) entry which is preliminary data.</text>
</comment>
<keyword evidence="3" id="KW-1185">Reference proteome</keyword>
<dbReference type="RefSeq" id="WP_317713863.1">
    <property type="nucleotide sequence ID" value="NZ_JAWLUM010000003.1"/>
</dbReference>
<name>A0ABU4EXN2_WILMA</name>
<organism evidence="2 3">
    <name type="scientific">Williamsia marianensis</name>
    <dbReference type="NCBI Taxonomy" id="85044"/>
    <lineage>
        <taxon>Bacteria</taxon>
        <taxon>Bacillati</taxon>
        <taxon>Actinomycetota</taxon>
        <taxon>Actinomycetes</taxon>
        <taxon>Mycobacteriales</taxon>
        <taxon>Nocardiaceae</taxon>
        <taxon>Williamsia</taxon>
    </lineage>
</organism>
<evidence type="ECO:0000313" key="2">
    <source>
        <dbReference type="EMBL" id="MDV7135404.1"/>
    </source>
</evidence>
<evidence type="ECO:0000256" key="1">
    <source>
        <dbReference type="SAM" id="MobiDB-lite"/>
    </source>
</evidence>
<dbReference type="EMBL" id="JAWLUM010000003">
    <property type="protein sequence ID" value="MDV7135404.1"/>
    <property type="molecule type" value="Genomic_DNA"/>
</dbReference>
<gene>
    <name evidence="2" type="ORF">R4198_17015</name>
</gene>
<reference evidence="2 3" key="1">
    <citation type="submission" date="2023-10" db="EMBL/GenBank/DDBJ databases">
        <title>Development of a sustainable strategy for remediation of hydrocarbon-contaminated territories based on the waste exchange concept.</title>
        <authorList>
            <person name="Krivoruchko A."/>
        </authorList>
    </citation>
    <scope>NUCLEOTIDE SEQUENCE [LARGE SCALE GENOMIC DNA]</scope>
    <source>
        <strain evidence="2 3">IEGM 1236</strain>
    </source>
</reference>
<feature type="region of interest" description="Disordered" evidence="1">
    <location>
        <begin position="91"/>
        <end position="140"/>
    </location>
</feature>
<sequence>MARRKYRRDRIGRFARNAGTKVAANRPRYVAGSFERNLEVGQGGAYKGVKAGAEFRTPAGRGVLVKGIVGVHGSPERRVDVTPSLDKQARALTFTARPNPNRAAARTPRNAAGTKVDAGTRSTPRKTASTRSAAGRRVRR</sequence>
<evidence type="ECO:0000313" key="3">
    <source>
        <dbReference type="Proteomes" id="UP001185792"/>
    </source>
</evidence>
<feature type="compositionally biased region" description="Low complexity" evidence="1">
    <location>
        <begin position="95"/>
        <end position="112"/>
    </location>
</feature>
<feature type="compositionally biased region" description="Polar residues" evidence="1">
    <location>
        <begin position="120"/>
        <end position="132"/>
    </location>
</feature>
<accession>A0ABU4EXN2</accession>